<name>A0A2D4I7B6_MICLE</name>
<evidence type="ECO:0000313" key="1">
    <source>
        <dbReference type="EMBL" id="LAA80113.1"/>
    </source>
</evidence>
<reference evidence="1" key="1">
    <citation type="submission" date="2017-07" db="EMBL/GenBank/DDBJ databases">
        <authorList>
            <person name="Mikheyev A."/>
            <person name="Grau M."/>
        </authorList>
    </citation>
    <scope>NUCLEOTIDE SEQUENCE</scope>
    <source>
        <tissue evidence="1">Venom_gland</tissue>
    </source>
</reference>
<reference evidence="1" key="2">
    <citation type="submission" date="2017-11" db="EMBL/GenBank/DDBJ databases">
        <title>Coralsnake Venomics: Analyses of Venom Gland Transcriptomes and Proteomes of Six Brazilian Taxa.</title>
        <authorList>
            <person name="Aird S.D."/>
            <person name="Jorge da Silva N."/>
            <person name="Qiu L."/>
            <person name="Villar-Briones A."/>
            <person name="Aparecida-Saddi V."/>
            <person name="Campos-Telles M.P."/>
            <person name="Grau M."/>
            <person name="Mikheyev A.S."/>
        </authorList>
    </citation>
    <scope>NUCLEOTIDE SEQUENCE</scope>
    <source>
        <tissue evidence="1">Venom_gland</tissue>
    </source>
</reference>
<organism evidence="1">
    <name type="scientific">Micrurus lemniscatus lemniscatus</name>
    <dbReference type="NCBI Taxonomy" id="129467"/>
    <lineage>
        <taxon>Eukaryota</taxon>
        <taxon>Metazoa</taxon>
        <taxon>Chordata</taxon>
        <taxon>Craniata</taxon>
        <taxon>Vertebrata</taxon>
        <taxon>Euteleostomi</taxon>
        <taxon>Lepidosauria</taxon>
        <taxon>Squamata</taxon>
        <taxon>Bifurcata</taxon>
        <taxon>Unidentata</taxon>
        <taxon>Episquamata</taxon>
        <taxon>Toxicofera</taxon>
        <taxon>Serpentes</taxon>
        <taxon>Colubroidea</taxon>
        <taxon>Elapidae</taxon>
        <taxon>Elapinae</taxon>
        <taxon>Micrurus</taxon>
    </lineage>
</organism>
<dbReference type="AlphaFoldDB" id="A0A2D4I7B6"/>
<proteinExistence type="predicted"/>
<accession>A0A2D4I7B6</accession>
<dbReference type="EMBL" id="IACK01085269">
    <property type="protein sequence ID" value="LAA80113.1"/>
    <property type="molecule type" value="Transcribed_RNA"/>
</dbReference>
<sequence>MFNLASGNGQGQRAWGGGPEAIGGGRLLQVDQWRRKTNCGLVVMVGWEQRGCGQGSASKHPIPSSFYQNPRLVIGLTPFFLLLKILDIVQTPQCTLAWSNVLS</sequence>
<protein>
    <submittedName>
        <fullName evidence="1">Uncharacterized protein</fullName>
    </submittedName>
</protein>